<dbReference type="AlphaFoldDB" id="A0A2A6C9N1"/>
<gene>
    <name evidence="1" type="primary">WBGene00111816</name>
</gene>
<dbReference type="InterPro" id="IPR038459">
    <property type="entry name" value="MT_TRM10-typ_sf"/>
</dbReference>
<evidence type="ECO:0000313" key="2">
    <source>
        <dbReference type="Proteomes" id="UP000005239"/>
    </source>
</evidence>
<evidence type="ECO:0000313" key="1">
    <source>
        <dbReference type="EnsemblMetazoa" id="PPA22262.1"/>
    </source>
</evidence>
<sequence>MLTRSIFGLIVSRVSRRRSFSVASYQSSQIEDSAPSTLPSRDFLKNNVRTSIEKDRLTSVISEIEMYKEFHGAESIPELSDKQWESLLTIKYPDERCNFLAALHYDMGNGDKQIKESEAGDTESNENQFIDLRGQDLRKQMDAMYGSRLWSDQRSNNDSLPRLIVDARFITDLSVKMQPVYTRSVQELHVSNWSSPHPFNISIANFRPDAQISELIKRHWLFLHGPPSESLNASSFRIHPFSPTVSPRPVRSILSGIDKDDILYVSQKAQRFLPEKAPSNIKAVVLCLSGDVGHSSSSCTAAVAERLTPYRIPIEKHINLSNSYSRSPPIWEMASALRGWFRGEEWRDTIKDNIIVRRKRISTLANGIKSETFLVSALVVSFQLIFGYKEGMFMS</sequence>
<organism evidence="1 2">
    <name type="scientific">Pristionchus pacificus</name>
    <name type="common">Parasitic nematode worm</name>
    <dbReference type="NCBI Taxonomy" id="54126"/>
    <lineage>
        <taxon>Eukaryota</taxon>
        <taxon>Metazoa</taxon>
        <taxon>Ecdysozoa</taxon>
        <taxon>Nematoda</taxon>
        <taxon>Chromadorea</taxon>
        <taxon>Rhabditida</taxon>
        <taxon>Rhabditina</taxon>
        <taxon>Diplogasteromorpha</taxon>
        <taxon>Diplogasteroidea</taxon>
        <taxon>Neodiplogasteridae</taxon>
        <taxon>Pristionchus</taxon>
    </lineage>
</organism>
<proteinExistence type="predicted"/>
<accession>A0A8R1UFX7</accession>
<accession>A0A2A6C9N1</accession>
<reference evidence="2" key="1">
    <citation type="journal article" date="2008" name="Nat. Genet.">
        <title>The Pristionchus pacificus genome provides a unique perspective on nematode lifestyle and parasitism.</title>
        <authorList>
            <person name="Dieterich C."/>
            <person name="Clifton S.W."/>
            <person name="Schuster L.N."/>
            <person name="Chinwalla A."/>
            <person name="Delehaunty K."/>
            <person name="Dinkelacker I."/>
            <person name="Fulton L."/>
            <person name="Fulton R."/>
            <person name="Godfrey J."/>
            <person name="Minx P."/>
            <person name="Mitreva M."/>
            <person name="Roeseler W."/>
            <person name="Tian H."/>
            <person name="Witte H."/>
            <person name="Yang S.P."/>
            <person name="Wilson R.K."/>
            <person name="Sommer R.J."/>
        </authorList>
    </citation>
    <scope>NUCLEOTIDE SEQUENCE [LARGE SCALE GENOMIC DNA]</scope>
    <source>
        <strain evidence="2">PS312</strain>
    </source>
</reference>
<dbReference type="Gene3D" id="3.40.1280.30">
    <property type="match status" value="1"/>
</dbReference>
<reference evidence="1" key="2">
    <citation type="submission" date="2022-06" db="UniProtKB">
        <authorList>
            <consortium name="EnsemblMetazoa"/>
        </authorList>
    </citation>
    <scope>IDENTIFICATION</scope>
    <source>
        <strain evidence="1">PS312</strain>
    </source>
</reference>
<protein>
    <submittedName>
        <fullName evidence="1">SAM-dependent MTase TRM10-type domain-containing protein</fullName>
    </submittedName>
</protein>
<dbReference type="OrthoDB" id="5809081at2759"/>
<keyword evidence="2" id="KW-1185">Reference proteome</keyword>
<dbReference type="EnsemblMetazoa" id="PPA22262.1">
    <property type="protein sequence ID" value="PPA22262.1"/>
    <property type="gene ID" value="WBGene00111816"/>
</dbReference>
<dbReference type="PROSITE" id="PS51675">
    <property type="entry name" value="SAM_MT_TRM10"/>
    <property type="match status" value="1"/>
</dbReference>
<dbReference type="InterPro" id="IPR028564">
    <property type="entry name" value="MT_TRM10-typ"/>
</dbReference>
<name>A0A2A6C9N1_PRIPA</name>
<dbReference type="Proteomes" id="UP000005239">
    <property type="component" value="Unassembled WGS sequence"/>
</dbReference>